<keyword evidence="1" id="KW-0614">Plasmid</keyword>
<evidence type="ECO:0000313" key="1">
    <source>
        <dbReference type="EMBL" id="ATQ70703.1"/>
    </source>
</evidence>
<evidence type="ECO:0000313" key="2">
    <source>
        <dbReference type="Proteomes" id="UP000230709"/>
    </source>
</evidence>
<protein>
    <submittedName>
        <fullName evidence="1">Uncharacterized protein</fullName>
    </submittedName>
</protein>
<gene>
    <name evidence="1" type="ORF">CQW49_22270</name>
</gene>
<sequence>MRLFIEHRFVSNVSIEKEDARRFSRAWQFAREQPASKPEPFGQFFRRTGIRAEGRSIVIFDVAEEVLA</sequence>
<organism evidence="1 2">
    <name type="scientific">Methylosinus trichosporium (strain ATCC 35070 / NCIMB 11131 / UNIQEM 75 / OB3b)</name>
    <dbReference type="NCBI Taxonomy" id="595536"/>
    <lineage>
        <taxon>Bacteria</taxon>
        <taxon>Pseudomonadati</taxon>
        <taxon>Pseudomonadota</taxon>
        <taxon>Alphaproteobacteria</taxon>
        <taxon>Hyphomicrobiales</taxon>
        <taxon>Methylocystaceae</taxon>
        <taxon>Methylosinus</taxon>
    </lineage>
</organism>
<dbReference type="KEGG" id="mtw:CQW49_22270"/>
<dbReference type="AlphaFoldDB" id="A0A2D2D6U8"/>
<reference evidence="2" key="1">
    <citation type="submission" date="2017-10" db="EMBL/GenBank/DDBJ databases">
        <title>Completed PacBio SMRT sequence of Methylosinus trichosporium OB3b reveals presence of a third large plasmid.</title>
        <authorList>
            <person name="Charles T.C."/>
            <person name="Lynch M.D.J."/>
            <person name="Heil J.R."/>
            <person name="Cheng J."/>
        </authorList>
    </citation>
    <scope>NUCLEOTIDE SEQUENCE [LARGE SCALE GENOMIC DNA]</scope>
    <source>
        <strain evidence="2">OB3b</strain>
        <plasmid evidence="2">pob3b1</plasmid>
    </source>
</reference>
<keyword evidence="2" id="KW-1185">Reference proteome</keyword>
<proteinExistence type="predicted"/>
<dbReference type="Proteomes" id="UP000230709">
    <property type="component" value="Plasmid pOB3b1"/>
</dbReference>
<accession>A0A2D2D6U8</accession>
<geneLocation type="plasmid" evidence="2">
    <name>pob3b1</name>
</geneLocation>
<dbReference type="EMBL" id="CP023738">
    <property type="protein sequence ID" value="ATQ70703.1"/>
    <property type="molecule type" value="Genomic_DNA"/>
</dbReference>
<dbReference type="RefSeq" id="WP_024750055.1">
    <property type="nucleotide sequence ID" value="NZ_ADVE02000002.1"/>
</dbReference>
<name>A0A2D2D6U8_METT3</name>